<dbReference type="PANTHER" id="PTHR46211">
    <property type="entry name" value="GLYCEROPHOSPHORYL DIESTER PHOSPHODIESTERASE"/>
    <property type="match status" value="1"/>
</dbReference>
<dbReference type="GO" id="GO:0006629">
    <property type="term" value="P:lipid metabolic process"/>
    <property type="evidence" value="ECO:0007669"/>
    <property type="project" value="InterPro"/>
</dbReference>
<gene>
    <name evidence="2" type="ORF">SAMN05216252_10823</name>
</gene>
<name>A0A239GV80_9ACTN</name>
<reference evidence="2 3" key="1">
    <citation type="submission" date="2017-06" db="EMBL/GenBank/DDBJ databases">
        <authorList>
            <person name="Kim H.J."/>
            <person name="Triplett B.A."/>
        </authorList>
    </citation>
    <scope>NUCLEOTIDE SEQUENCE [LARGE SCALE GENOMIC DNA]</scope>
    <source>
        <strain evidence="2 3">CGMCC 4.1858</strain>
    </source>
</reference>
<dbReference type="Gene3D" id="3.20.20.190">
    <property type="entry name" value="Phosphatidylinositol (PI) phosphodiesterase"/>
    <property type="match status" value="1"/>
</dbReference>
<evidence type="ECO:0000313" key="3">
    <source>
        <dbReference type="Proteomes" id="UP000198280"/>
    </source>
</evidence>
<dbReference type="OrthoDB" id="5241788at2"/>
<feature type="domain" description="GP-PDE" evidence="1">
    <location>
        <begin position="3"/>
        <end position="217"/>
    </location>
</feature>
<dbReference type="PANTHER" id="PTHR46211:SF1">
    <property type="entry name" value="GLYCEROPHOSPHODIESTER PHOSPHODIESTERASE, CYTOPLASMIC"/>
    <property type="match status" value="1"/>
</dbReference>
<accession>A0A239GV80</accession>
<protein>
    <submittedName>
        <fullName evidence="2">Glycerophosphoryl diester phosphodiesterase</fullName>
    </submittedName>
</protein>
<sequence>MAALAIAHRGDPYRHRENTLPSLRSAAGAGADAVEMDVRLTRDGVPVLLHDPTLKRLWGVESAVAALAVGRLPAGVPTLYEALAAVGGCRALIDLTLPESAGPVLSAVRDAGAGDRTYYCGEAAAVLAVRDRDPAAEIALTWKTSAPVPPLLLAELRPRWINLRFGLVRAPLVEWARGEGLLVGAWTVDLRRTMRRLERLGVDAVTSNRIDVLRAELGGR</sequence>
<dbReference type="SUPFAM" id="SSF51695">
    <property type="entry name" value="PLC-like phosphodiesterases"/>
    <property type="match status" value="1"/>
</dbReference>
<dbReference type="GO" id="GO:0008081">
    <property type="term" value="F:phosphoric diester hydrolase activity"/>
    <property type="evidence" value="ECO:0007669"/>
    <property type="project" value="InterPro"/>
</dbReference>
<proteinExistence type="predicted"/>
<organism evidence="2 3">
    <name type="scientific">Actinacidiphila glaucinigra</name>
    <dbReference type="NCBI Taxonomy" id="235986"/>
    <lineage>
        <taxon>Bacteria</taxon>
        <taxon>Bacillati</taxon>
        <taxon>Actinomycetota</taxon>
        <taxon>Actinomycetes</taxon>
        <taxon>Kitasatosporales</taxon>
        <taxon>Streptomycetaceae</taxon>
        <taxon>Actinacidiphila</taxon>
    </lineage>
</organism>
<evidence type="ECO:0000259" key="1">
    <source>
        <dbReference type="PROSITE" id="PS51704"/>
    </source>
</evidence>
<dbReference type="CDD" id="cd08556">
    <property type="entry name" value="GDPD"/>
    <property type="match status" value="1"/>
</dbReference>
<dbReference type="EMBL" id="FZOF01000008">
    <property type="protein sequence ID" value="SNS71974.1"/>
    <property type="molecule type" value="Genomic_DNA"/>
</dbReference>
<dbReference type="InterPro" id="IPR030395">
    <property type="entry name" value="GP_PDE_dom"/>
</dbReference>
<dbReference type="Proteomes" id="UP000198280">
    <property type="component" value="Unassembled WGS sequence"/>
</dbReference>
<dbReference type="InterPro" id="IPR017946">
    <property type="entry name" value="PLC-like_Pdiesterase_TIM-brl"/>
</dbReference>
<keyword evidence="3" id="KW-1185">Reference proteome</keyword>
<evidence type="ECO:0000313" key="2">
    <source>
        <dbReference type="EMBL" id="SNS71974.1"/>
    </source>
</evidence>
<dbReference type="RefSeq" id="WP_089224919.1">
    <property type="nucleotide sequence ID" value="NZ_FZOF01000008.1"/>
</dbReference>
<dbReference type="Pfam" id="PF03009">
    <property type="entry name" value="GDPD"/>
    <property type="match status" value="1"/>
</dbReference>
<dbReference type="PROSITE" id="PS51704">
    <property type="entry name" value="GP_PDE"/>
    <property type="match status" value="1"/>
</dbReference>
<dbReference type="AlphaFoldDB" id="A0A239GV80"/>